<dbReference type="Proteomes" id="UP000295221">
    <property type="component" value="Unassembled WGS sequence"/>
</dbReference>
<dbReference type="OrthoDB" id="5344363at2"/>
<sequence>MDNDGYLPVDPDFFKILDDAIEKDHARIHFFNESNEVDFVKGSPIKLWTPDDFSWFLKLLGDKSVRIDRIITINGRPGPAYDEYDRFALECLTCMGGMD</sequence>
<dbReference type="EMBL" id="SLWK01000002">
    <property type="protein sequence ID" value="TCO09590.1"/>
    <property type="molecule type" value="Genomic_DNA"/>
</dbReference>
<keyword evidence="2" id="KW-1185">Reference proteome</keyword>
<comment type="caution">
    <text evidence="1">The sequence shown here is derived from an EMBL/GenBank/DDBJ whole genome shotgun (WGS) entry which is preliminary data.</text>
</comment>
<gene>
    <name evidence="1" type="ORF">EV194_1029</name>
</gene>
<reference evidence="1 2" key="1">
    <citation type="submission" date="2019-03" db="EMBL/GenBank/DDBJ databases">
        <title>Genomic Encyclopedia of Type Strains, Phase IV (KMG-IV): sequencing the most valuable type-strain genomes for metagenomic binning, comparative biology and taxonomic classification.</title>
        <authorList>
            <person name="Goeker M."/>
        </authorList>
    </citation>
    <scope>NUCLEOTIDE SEQUENCE [LARGE SCALE GENOMIC DNA]</scope>
    <source>
        <strain evidence="1 2">DSM 24179</strain>
    </source>
</reference>
<organism evidence="1 2">
    <name type="scientific">Natronoflexus pectinivorans</name>
    <dbReference type="NCBI Taxonomy" id="682526"/>
    <lineage>
        <taxon>Bacteria</taxon>
        <taxon>Pseudomonadati</taxon>
        <taxon>Bacteroidota</taxon>
        <taxon>Bacteroidia</taxon>
        <taxon>Marinilabiliales</taxon>
        <taxon>Marinilabiliaceae</taxon>
        <taxon>Natronoflexus</taxon>
    </lineage>
</organism>
<dbReference type="AlphaFoldDB" id="A0A4R2GLJ3"/>
<dbReference type="RefSeq" id="WP_132432251.1">
    <property type="nucleotide sequence ID" value="NZ_SLWK01000002.1"/>
</dbReference>
<proteinExistence type="predicted"/>
<evidence type="ECO:0000313" key="1">
    <source>
        <dbReference type="EMBL" id="TCO09590.1"/>
    </source>
</evidence>
<name>A0A4R2GLJ3_9BACT</name>
<protein>
    <submittedName>
        <fullName evidence="1">Uncharacterized protein</fullName>
    </submittedName>
</protein>
<evidence type="ECO:0000313" key="2">
    <source>
        <dbReference type="Proteomes" id="UP000295221"/>
    </source>
</evidence>
<accession>A0A4R2GLJ3</accession>